<feature type="disulfide bond" evidence="11">
    <location>
        <begin position="69"/>
        <end position="76"/>
    </location>
</feature>
<evidence type="ECO:0000256" key="5">
    <source>
        <dbReference type="ARBA" id="ARBA00022525"/>
    </source>
</evidence>
<comment type="caution">
    <text evidence="12">The sequence shown here is derived from an EMBL/GenBank/DDBJ whole genome shotgun (WGS) entry which is preliminary data.</text>
</comment>
<dbReference type="GO" id="GO:0005576">
    <property type="term" value="C:extracellular region"/>
    <property type="evidence" value="ECO:0007669"/>
    <property type="project" value="UniProtKB-SubCell"/>
</dbReference>
<keyword evidence="13" id="KW-1185">Reference proteome</keyword>
<evidence type="ECO:0000256" key="4">
    <source>
        <dbReference type="ARBA" id="ARBA00022487"/>
    </source>
</evidence>
<proteinExistence type="inferred from homology"/>
<evidence type="ECO:0000256" key="7">
    <source>
        <dbReference type="ARBA" id="ARBA00022801"/>
    </source>
</evidence>
<feature type="active site" description="Proton donor/acceptor" evidence="10">
    <location>
        <position position="86"/>
    </location>
</feature>
<comment type="subcellular location">
    <subcellularLocation>
        <location evidence="1">Secreted</location>
    </subcellularLocation>
</comment>
<dbReference type="InterPro" id="IPR029058">
    <property type="entry name" value="AB_hydrolase_fold"/>
</dbReference>
<comment type="catalytic activity">
    <reaction evidence="9">
        <text>cutin + H2O = cutin monomers.</text>
        <dbReference type="EC" id="3.1.1.74"/>
    </reaction>
</comment>
<dbReference type="InterPro" id="IPR000675">
    <property type="entry name" value="Cutinase/axe"/>
</dbReference>
<dbReference type="EC" id="3.1.1.74" evidence="3"/>
<dbReference type="PANTHER" id="PTHR48250">
    <property type="entry name" value="CUTINASE 2-RELATED"/>
    <property type="match status" value="1"/>
</dbReference>
<dbReference type="PROSITE" id="PS00931">
    <property type="entry name" value="CUTINASE_2"/>
    <property type="match status" value="1"/>
</dbReference>
<feature type="active site" description="Nucleophile" evidence="10">
    <location>
        <position position="23"/>
    </location>
</feature>
<evidence type="ECO:0000256" key="9">
    <source>
        <dbReference type="ARBA" id="ARBA00034045"/>
    </source>
</evidence>
<evidence type="ECO:0000313" key="12">
    <source>
        <dbReference type="EMBL" id="KAG5652787.1"/>
    </source>
</evidence>
<evidence type="ECO:0000256" key="8">
    <source>
        <dbReference type="ARBA" id="ARBA00023157"/>
    </source>
</evidence>
<evidence type="ECO:0000256" key="6">
    <source>
        <dbReference type="ARBA" id="ARBA00022729"/>
    </source>
</evidence>
<evidence type="ECO:0000313" key="13">
    <source>
        <dbReference type="Proteomes" id="UP000717328"/>
    </source>
</evidence>
<keyword evidence="4" id="KW-0719">Serine esterase</keyword>
<dbReference type="SUPFAM" id="SSF53474">
    <property type="entry name" value="alpha/beta-Hydrolases"/>
    <property type="match status" value="1"/>
</dbReference>
<dbReference type="InterPro" id="IPR043579">
    <property type="entry name" value="CUTINASE_2"/>
</dbReference>
<evidence type="ECO:0000256" key="2">
    <source>
        <dbReference type="ARBA" id="ARBA00007534"/>
    </source>
</evidence>
<dbReference type="EMBL" id="JABCKI010000098">
    <property type="protein sequence ID" value="KAG5652787.1"/>
    <property type="molecule type" value="Genomic_DNA"/>
</dbReference>
<feature type="active site" evidence="10">
    <location>
        <position position="73"/>
    </location>
</feature>
<evidence type="ECO:0000256" key="10">
    <source>
        <dbReference type="PIRSR" id="PIRSR611150-1"/>
    </source>
</evidence>
<keyword evidence="7" id="KW-0378">Hydrolase</keyword>
<dbReference type="SMART" id="SM01110">
    <property type="entry name" value="Cutinase"/>
    <property type="match status" value="1"/>
</dbReference>
<keyword evidence="8 11" id="KW-1015">Disulfide bond</keyword>
<dbReference type="GO" id="GO:0050525">
    <property type="term" value="F:cutinase activity"/>
    <property type="evidence" value="ECO:0007669"/>
    <property type="project" value="UniProtKB-EC"/>
</dbReference>
<reference evidence="12" key="1">
    <citation type="submission" date="2021-02" db="EMBL/GenBank/DDBJ databases">
        <authorList>
            <person name="Nieuwenhuis M."/>
            <person name="Van De Peppel L.J.J."/>
        </authorList>
    </citation>
    <scope>NUCLEOTIDE SEQUENCE</scope>
    <source>
        <strain evidence="12">D49</strain>
    </source>
</reference>
<dbReference type="GO" id="GO:0016052">
    <property type="term" value="P:carbohydrate catabolic process"/>
    <property type="evidence" value="ECO:0007669"/>
    <property type="project" value="TreeGrafter"/>
</dbReference>
<dbReference type="Pfam" id="PF01083">
    <property type="entry name" value="Cutinase"/>
    <property type="match status" value="1"/>
</dbReference>
<dbReference type="Proteomes" id="UP000717328">
    <property type="component" value="Unassembled WGS sequence"/>
</dbReference>
<reference evidence="12" key="2">
    <citation type="submission" date="2021-10" db="EMBL/GenBank/DDBJ databases">
        <title>Phylogenomics reveals ancestral predisposition of the termite-cultivated fungus Termitomyces towards a domesticated lifestyle.</title>
        <authorList>
            <person name="Auxier B."/>
            <person name="Grum-Grzhimaylo A."/>
            <person name="Cardenas M.E."/>
            <person name="Lodge J.D."/>
            <person name="Laessoe T."/>
            <person name="Pedersen O."/>
            <person name="Smith M.E."/>
            <person name="Kuyper T.W."/>
            <person name="Franco-Molano E.A."/>
            <person name="Baroni T.J."/>
            <person name="Aanen D.K."/>
        </authorList>
    </citation>
    <scope>NUCLEOTIDE SEQUENCE</scope>
    <source>
        <strain evidence="12">D49</strain>
    </source>
</reference>
<dbReference type="PANTHER" id="PTHR48250:SF3">
    <property type="entry name" value="CUTINASE 1-RELATED"/>
    <property type="match status" value="1"/>
</dbReference>
<accession>A0A9P7GLD3</accession>
<dbReference type="OrthoDB" id="3225429at2759"/>
<protein>
    <recommendedName>
        <fullName evidence="3">cutinase</fullName>
        <ecNumber evidence="3">3.1.1.74</ecNumber>
    </recommendedName>
</protein>
<keyword evidence="5" id="KW-0964">Secreted</keyword>
<dbReference type="PRINTS" id="PR00129">
    <property type="entry name" value="CUTINASE"/>
</dbReference>
<dbReference type="Gene3D" id="3.40.50.1820">
    <property type="entry name" value="alpha/beta hydrolase"/>
    <property type="match status" value="1"/>
</dbReference>
<name>A0A9P7GLD3_9AGAR</name>
<sequence>MANSVTAQATACPNTKIFISGYSQGAQVAHLAAGQLSADVQKRVNGAVVFGDPLNGTAFSGSIPSKTFCASGDNICEGGFQVRFAHFSYGANAGEAAKFVASLL</sequence>
<organism evidence="12 13">
    <name type="scientific">Sphagnurus paluster</name>
    <dbReference type="NCBI Taxonomy" id="117069"/>
    <lineage>
        <taxon>Eukaryota</taxon>
        <taxon>Fungi</taxon>
        <taxon>Dikarya</taxon>
        <taxon>Basidiomycota</taxon>
        <taxon>Agaricomycotina</taxon>
        <taxon>Agaricomycetes</taxon>
        <taxon>Agaricomycetidae</taxon>
        <taxon>Agaricales</taxon>
        <taxon>Tricholomatineae</taxon>
        <taxon>Lyophyllaceae</taxon>
        <taxon>Sphagnurus</taxon>
    </lineage>
</organism>
<keyword evidence="6" id="KW-0732">Signal</keyword>
<evidence type="ECO:0000256" key="1">
    <source>
        <dbReference type="ARBA" id="ARBA00004613"/>
    </source>
</evidence>
<dbReference type="AlphaFoldDB" id="A0A9P7GLD3"/>
<dbReference type="InterPro" id="IPR011150">
    <property type="entry name" value="Cutinase_monf"/>
</dbReference>
<comment type="similarity">
    <text evidence="2">Belongs to the cutinase family.</text>
</comment>
<evidence type="ECO:0000256" key="11">
    <source>
        <dbReference type="PIRSR" id="PIRSR611150-2"/>
    </source>
</evidence>
<evidence type="ECO:0000256" key="3">
    <source>
        <dbReference type="ARBA" id="ARBA00013095"/>
    </source>
</evidence>
<gene>
    <name evidence="12" type="ORF">H0H81_003667</name>
</gene>